<reference evidence="2" key="1">
    <citation type="submission" date="2014-12" db="EMBL/GenBank/DDBJ databases">
        <title>Insight into the proteome of Arion vulgaris.</title>
        <authorList>
            <person name="Aradska J."/>
            <person name="Bulat T."/>
            <person name="Smidak R."/>
            <person name="Sarate P."/>
            <person name="Gangsoo J."/>
            <person name="Sialana F."/>
            <person name="Bilban M."/>
            <person name="Lubec G."/>
        </authorList>
    </citation>
    <scope>NUCLEOTIDE SEQUENCE</scope>
    <source>
        <tissue evidence="2">Skin</tissue>
    </source>
</reference>
<evidence type="ECO:0000313" key="1">
    <source>
        <dbReference type="EMBL" id="CEK70715.1"/>
    </source>
</evidence>
<accession>A0A0B6ZSA6</accession>
<gene>
    <name evidence="2" type="primary">ORF75343</name>
    <name evidence="1" type="synonym">ORF75342</name>
</gene>
<dbReference type="EMBL" id="HACG01023850">
    <property type="protein sequence ID" value="CEK70715.1"/>
    <property type="molecule type" value="Transcribed_RNA"/>
</dbReference>
<dbReference type="AlphaFoldDB" id="A0A0B6ZSA6"/>
<evidence type="ECO:0000313" key="2">
    <source>
        <dbReference type="EMBL" id="CEK70716.1"/>
    </source>
</evidence>
<protein>
    <submittedName>
        <fullName evidence="2">Uncharacterized protein</fullName>
    </submittedName>
</protein>
<name>A0A0B6ZSA6_9EUPU</name>
<organism evidence="2">
    <name type="scientific">Arion vulgaris</name>
    <dbReference type="NCBI Taxonomy" id="1028688"/>
    <lineage>
        <taxon>Eukaryota</taxon>
        <taxon>Metazoa</taxon>
        <taxon>Spiralia</taxon>
        <taxon>Lophotrochozoa</taxon>
        <taxon>Mollusca</taxon>
        <taxon>Gastropoda</taxon>
        <taxon>Heterobranchia</taxon>
        <taxon>Euthyneura</taxon>
        <taxon>Panpulmonata</taxon>
        <taxon>Eupulmonata</taxon>
        <taxon>Stylommatophora</taxon>
        <taxon>Helicina</taxon>
        <taxon>Arionoidea</taxon>
        <taxon>Arionidae</taxon>
        <taxon>Arion</taxon>
    </lineage>
</organism>
<sequence length="79" mass="9333">MAFTLVHYGVEHQQTLQQDINHKESKTLQDINHKHSKTLKNKTLQQDINHKHRLTTKACEYNKIKHTQQTIKYVGPKSE</sequence>
<dbReference type="EMBL" id="HACG01023851">
    <property type="protein sequence ID" value="CEK70716.1"/>
    <property type="molecule type" value="Transcribed_RNA"/>
</dbReference>
<proteinExistence type="predicted"/>